<name>A0ABM9NJ24_9GAMM</name>
<evidence type="ECO:0000259" key="3">
    <source>
        <dbReference type="Pfam" id="PF25225"/>
    </source>
</evidence>
<evidence type="ECO:0000313" key="5">
    <source>
        <dbReference type="Proteomes" id="UP001497493"/>
    </source>
</evidence>
<feature type="domain" description="Lnb N-terminal periplasmic" evidence="1">
    <location>
        <begin position="131"/>
        <end position="297"/>
    </location>
</feature>
<evidence type="ECO:0000259" key="2">
    <source>
        <dbReference type="Pfam" id="PF25222"/>
    </source>
</evidence>
<accession>A0ABM9NJ24</accession>
<dbReference type="Pfam" id="PF13387">
    <property type="entry name" value="Lnb_N"/>
    <property type="match status" value="1"/>
</dbReference>
<proteinExistence type="predicted"/>
<dbReference type="InterPro" id="IPR025178">
    <property type="entry name" value="Lnb_N"/>
</dbReference>
<feature type="domain" description="DUF7840" evidence="2">
    <location>
        <begin position="407"/>
        <end position="630"/>
    </location>
</feature>
<evidence type="ECO:0000259" key="1">
    <source>
        <dbReference type="Pfam" id="PF13387"/>
    </source>
</evidence>
<dbReference type="InterPro" id="IPR057165">
    <property type="entry name" value="DUF7843"/>
</dbReference>
<evidence type="ECO:0008006" key="6">
    <source>
        <dbReference type="Google" id="ProtNLM"/>
    </source>
</evidence>
<sequence length="631" mass="69830">MVGAVGRLLLILGLGCSTALGRDAAYLQELLRAARDGHLAERPEWHTLVHYRSGLWGPGVTSLIDDPAFFLARGGKTDPEAELSATLSAFFDRPPSGAEPARCRFPARYAWLKETLGFDPKRLPEPRCARFEEWLATLKPAAISLIFASAYLNNPASLFGHTFLRIDAEGSADLLAHAASYAAKTDQERGVVFALKGLFGGYPGRFSVLPYYRKVKDYGDIENRDLWEYRLDLSSAETLRLLQHLWELQNVYADYFFLDENCAYQLLLLLEAARPSLKLVDRFRGWVIPADTVRAVATTPGLLKAVKFRPARSTVILSRLAAADPHSREIAEALAAGRLSPEAAALGEFSPEARASTLELAIDLAEYRAAVDPDQAEPLKPRLFGLLQARNRLDVPPQPPNIRVPERRPDQGHASARWRIGGGVAPGGGFFQLEYRPAYHDLLDPERGYRRGSQIQVFDTALRVFPEAGKVQLQRFEFLGVVSLAPWNHSLSPLSWKAGIGAARRYLDGHNAALVGRFDPGAGLSYDFGGHTLAYALAEGAVEVADAFRYGVAVGLGPSVGVYHDFSACWRGALAARWLHYWLGGPSQSAEWRLEQRISLSDRDALYLQVSDRREGGHDFWEGMAAWQIYF</sequence>
<dbReference type="Proteomes" id="UP001497493">
    <property type="component" value="Chromosome"/>
</dbReference>
<dbReference type="Pfam" id="PF25222">
    <property type="entry name" value="DUF7840"/>
    <property type="match status" value="1"/>
</dbReference>
<reference evidence="4 5" key="1">
    <citation type="submission" date="2024-04" db="EMBL/GenBank/DDBJ databases">
        <authorList>
            <person name="Cremers G."/>
        </authorList>
    </citation>
    <scope>NUCLEOTIDE SEQUENCE [LARGE SCALE GENOMIC DNA]</scope>
    <source>
        <strain evidence="4">MeCH1-AG</strain>
    </source>
</reference>
<evidence type="ECO:0000313" key="4">
    <source>
        <dbReference type="EMBL" id="CAL1240606.1"/>
    </source>
</evidence>
<dbReference type="EMBL" id="OZ026884">
    <property type="protein sequence ID" value="CAL1240606.1"/>
    <property type="molecule type" value="Genomic_DNA"/>
</dbReference>
<dbReference type="InterPro" id="IPR057162">
    <property type="entry name" value="DUF7840"/>
</dbReference>
<dbReference type="RefSeq" id="WP_348757197.1">
    <property type="nucleotide sequence ID" value="NZ_OZ026884.1"/>
</dbReference>
<organism evidence="4 5">
    <name type="scientific">Candidatus Methylocalor cossyra</name>
    <dbReference type="NCBI Taxonomy" id="3108543"/>
    <lineage>
        <taxon>Bacteria</taxon>
        <taxon>Pseudomonadati</taxon>
        <taxon>Pseudomonadota</taxon>
        <taxon>Gammaproteobacteria</taxon>
        <taxon>Methylococcales</taxon>
        <taxon>Methylococcaceae</taxon>
        <taxon>Candidatus Methylocalor</taxon>
    </lineage>
</organism>
<protein>
    <recommendedName>
        <fullName evidence="6">DUF4105 domain-containing protein</fullName>
    </recommendedName>
</protein>
<dbReference type="Pfam" id="PF25225">
    <property type="entry name" value="DUF7843"/>
    <property type="match status" value="1"/>
</dbReference>
<keyword evidence="5" id="KW-1185">Reference proteome</keyword>
<gene>
    <name evidence="4" type="ORF">MECH1_V1_1830</name>
</gene>
<feature type="domain" description="DUF7843" evidence="3">
    <location>
        <begin position="38"/>
        <end position="114"/>
    </location>
</feature>